<dbReference type="Pfam" id="PF00022">
    <property type="entry name" value="Actin"/>
    <property type="match status" value="1"/>
</dbReference>
<dbReference type="InterPro" id="IPR043129">
    <property type="entry name" value="ATPase_NBD"/>
</dbReference>
<dbReference type="SMART" id="SM00268">
    <property type="entry name" value="ACTIN"/>
    <property type="match status" value="1"/>
</dbReference>
<dbReference type="PANTHER" id="PTHR11937">
    <property type="entry name" value="ACTIN"/>
    <property type="match status" value="1"/>
</dbReference>
<dbReference type="Proteomes" id="UP000695562">
    <property type="component" value="Unassembled WGS sequence"/>
</dbReference>
<dbReference type="OrthoDB" id="337660at2759"/>
<keyword evidence="3" id="KW-1185">Reference proteome</keyword>
<evidence type="ECO:0000313" key="3">
    <source>
        <dbReference type="Proteomes" id="UP000695562"/>
    </source>
</evidence>
<accession>A0A8J4UWW5</accession>
<dbReference type="Gene3D" id="3.30.420.40">
    <property type="match status" value="2"/>
</dbReference>
<dbReference type="InterPro" id="IPR004000">
    <property type="entry name" value="Actin"/>
</dbReference>
<name>A0A8J4UWW5_9MYCE</name>
<comment type="similarity">
    <text evidence="1">Belongs to the actin family.</text>
</comment>
<evidence type="ECO:0000256" key="1">
    <source>
        <dbReference type="RuleBase" id="RU000487"/>
    </source>
</evidence>
<sequence length="474" mass="53864">MDKSSVVLEIGGCFTKCGFSPESTPRFILPTNLLPLSISTYLSSGTVYDNTNNINDKKPTLPTQNQLKESLYDFIHSLYFEYLLVKSDERKLIIVENLYLPRLFRQCLVSVLFEQFKVPLIVFVNPLACLVPILKNTALIIDCGYSESRVYPVYEGIGVVKAFETISLGFQILENQLHYKLLKDSATIIKDNKKNQMIIDPDNNLALLSKYIGDSDGSNSDNNKRFKETSILSDIIVKTCLCTINNNSNTNTNNNVIYKLDKDYSIEISSQIRNKLVDRLYRNEMEQENESIDQQRVDTFEEGNLVTMILDSLLKCEHDQRKALAHNILLIGGTTMIPGFKRKLVYQLTRTLDQDDQYVSLKPLAKHFNFIQHPFQANYLSWLGGSLLGNVLDQVHSKISIESYLQQRTQYPSRAVQLPEIENLANINNYTQIISSGINPLQFTRSAQSLFSPYTSSSDFSAYLPLKSSTSSNE</sequence>
<dbReference type="CDD" id="cd10207">
    <property type="entry name" value="ASKHA_NBD_Arp10"/>
    <property type="match status" value="1"/>
</dbReference>
<dbReference type="EMBL" id="AJWJ01000015">
    <property type="protein sequence ID" value="KAF2077956.1"/>
    <property type="molecule type" value="Genomic_DNA"/>
</dbReference>
<comment type="caution">
    <text evidence="2">The sequence shown here is derived from an EMBL/GenBank/DDBJ whole genome shotgun (WGS) entry which is preliminary data.</text>
</comment>
<gene>
    <name evidence="2" type="ORF">CYY_000756</name>
</gene>
<proteinExistence type="inferred from homology"/>
<dbReference type="SUPFAM" id="SSF53067">
    <property type="entry name" value="Actin-like ATPase domain"/>
    <property type="match status" value="2"/>
</dbReference>
<dbReference type="Gene3D" id="3.90.640.10">
    <property type="entry name" value="Actin, Chain A, domain 4"/>
    <property type="match status" value="1"/>
</dbReference>
<evidence type="ECO:0008006" key="4">
    <source>
        <dbReference type="Google" id="ProtNLM"/>
    </source>
</evidence>
<dbReference type="AlphaFoldDB" id="A0A8J4UWW5"/>
<protein>
    <recommendedName>
        <fullName evidence="4">Actin related protein 11</fullName>
    </recommendedName>
</protein>
<organism evidence="2 3">
    <name type="scientific">Polysphondylium violaceum</name>
    <dbReference type="NCBI Taxonomy" id="133409"/>
    <lineage>
        <taxon>Eukaryota</taxon>
        <taxon>Amoebozoa</taxon>
        <taxon>Evosea</taxon>
        <taxon>Eumycetozoa</taxon>
        <taxon>Dictyostelia</taxon>
        <taxon>Dictyosteliales</taxon>
        <taxon>Dictyosteliaceae</taxon>
        <taxon>Polysphondylium</taxon>
    </lineage>
</organism>
<evidence type="ECO:0000313" key="2">
    <source>
        <dbReference type="EMBL" id="KAF2077956.1"/>
    </source>
</evidence>
<reference evidence="2" key="1">
    <citation type="submission" date="2020-01" db="EMBL/GenBank/DDBJ databases">
        <title>Development of genomics and gene disruption for Polysphondylium violaceum indicates a role for the polyketide synthase stlB in stalk morphogenesis.</title>
        <authorList>
            <person name="Narita B."/>
            <person name="Kawabe Y."/>
            <person name="Kin K."/>
            <person name="Saito T."/>
            <person name="Gibbs R."/>
            <person name="Kuspa A."/>
            <person name="Muzny D."/>
            <person name="Queller D."/>
            <person name="Richards S."/>
            <person name="Strassman J."/>
            <person name="Sucgang R."/>
            <person name="Worley K."/>
            <person name="Schaap P."/>
        </authorList>
    </citation>
    <scope>NUCLEOTIDE SEQUENCE</scope>
    <source>
        <strain evidence="2">QSvi11</strain>
    </source>
</reference>